<sequence>MEKIMGYGRKALFLVRVLSGYEERRIRFLRLQIQNRVEQALERRSVFRIRYKNKPYHRNSVD</sequence>
<accession>A0A0K9PNQ2</accession>
<protein>
    <submittedName>
        <fullName evidence="1">Uncharacterized protein</fullName>
    </submittedName>
</protein>
<proteinExistence type="predicted"/>
<evidence type="ECO:0000313" key="2">
    <source>
        <dbReference type="Proteomes" id="UP000036987"/>
    </source>
</evidence>
<dbReference type="AlphaFoldDB" id="A0A0K9PNQ2"/>
<comment type="caution">
    <text evidence="1">The sequence shown here is derived from an EMBL/GenBank/DDBJ whole genome shotgun (WGS) entry which is preliminary data.</text>
</comment>
<dbReference type="EMBL" id="LFYR01000718">
    <property type="protein sequence ID" value="KMZ70683.1"/>
    <property type="molecule type" value="Genomic_DNA"/>
</dbReference>
<dbReference type="PANTHER" id="PTHR35749">
    <property type="entry name" value="OSJNBA0084A10.10 PROTEIN"/>
    <property type="match status" value="1"/>
</dbReference>
<keyword evidence="2" id="KW-1185">Reference proteome</keyword>
<reference evidence="2" key="1">
    <citation type="journal article" date="2016" name="Nature">
        <title>The genome of the seagrass Zostera marina reveals angiosperm adaptation to the sea.</title>
        <authorList>
            <person name="Olsen J.L."/>
            <person name="Rouze P."/>
            <person name="Verhelst B."/>
            <person name="Lin Y.-C."/>
            <person name="Bayer T."/>
            <person name="Collen J."/>
            <person name="Dattolo E."/>
            <person name="De Paoli E."/>
            <person name="Dittami S."/>
            <person name="Maumus F."/>
            <person name="Michel G."/>
            <person name="Kersting A."/>
            <person name="Lauritano C."/>
            <person name="Lohaus R."/>
            <person name="Toepel M."/>
            <person name="Tonon T."/>
            <person name="Vanneste K."/>
            <person name="Amirebrahimi M."/>
            <person name="Brakel J."/>
            <person name="Bostroem C."/>
            <person name="Chovatia M."/>
            <person name="Grimwood J."/>
            <person name="Jenkins J.W."/>
            <person name="Jueterbock A."/>
            <person name="Mraz A."/>
            <person name="Stam W.T."/>
            <person name="Tice H."/>
            <person name="Bornberg-Bauer E."/>
            <person name="Green P.J."/>
            <person name="Pearson G.A."/>
            <person name="Procaccini G."/>
            <person name="Duarte C.M."/>
            <person name="Schmutz J."/>
            <person name="Reusch T.B.H."/>
            <person name="Van de Peer Y."/>
        </authorList>
    </citation>
    <scope>NUCLEOTIDE SEQUENCE [LARGE SCALE GENOMIC DNA]</scope>
    <source>
        <strain evidence="2">cv. Finnish</strain>
    </source>
</reference>
<dbReference type="OrthoDB" id="1929657at2759"/>
<name>A0A0K9PNQ2_ZOSMR</name>
<gene>
    <name evidence="1" type="ORF">ZOSMA_196G00320</name>
</gene>
<dbReference type="PANTHER" id="PTHR35749:SF1">
    <property type="entry name" value="OSJNBA0084A10.10 PROTEIN"/>
    <property type="match status" value="1"/>
</dbReference>
<dbReference type="Proteomes" id="UP000036987">
    <property type="component" value="Unassembled WGS sequence"/>
</dbReference>
<organism evidence="1 2">
    <name type="scientific">Zostera marina</name>
    <name type="common">Eelgrass</name>
    <dbReference type="NCBI Taxonomy" id="29655"/>
    <lineage>
        <taxon>Eukaryota</taxon>
        <taxon>Viridiplantae</taxon>
        <taxon>Streptophyta</taxon>
        <taxon>Embryophyta</taxon>
        <taxon>Tracheophyta</taxon>
        <taxon>Spermatophyta</taxon>
        <taxon>Magnoliopsida</taxon>
        <taxon>Liliopsida</taxon>
        <taxon>Zosteraceae</taxon>
        <taxon>Zostera</taxon>
    </lineage>
</organism>
<evidence type="ECO:0000313" key="1">
    <source>
        <dbReference type="EMBL" id="KMZ70683.1"/>
    </source>
</evidence>